<evidence type="ECO:0000256" key="5">
    <source>
        <dbReference type="ARBA" id="ARBA00022679"/>
    </source>
</evidence>
<evidence type="ECO:0000256" key="12">
    <source>
        <dbReference type="ARBA" id="ARBA00047654"/>
    </source>
</evidence>
<comment type="similarity">
    <text evidence="3 13">Belongs to the class-II pyridoxal-phosphate-dependent aminotransferase family.</text>
</comment>
<evidence type="ECO:0000256" key="8">
    <source>
        <dbReference type="ARBA" id="ARBA00023315"/>
    </source>
</evidence>
<dbReference type="EMBL" id="MDYQ01000009">
    <property type="protein sequence ID" value="PRP88629.1"/>
    <property type="molecule type" value="Genomic_DNA"/>
</dbReference>
<evidence type="ECO:0000256" key="11">
    <source>
        <dbReference type="ARBA" id="ARBA00032773"/>
    </source>
</evidence>
<dbReference type="GO" id="GO:0006782">
    <property type="term" value="P:protoporphyrinogen IX biosynthetic process"/>
    <property type="evidence" value="ECO:0007669"/>
    <property type="project" value="UniProtKB-UniPathway"/>
</dbReference>
<name>A0A2P6NXG2_9EUKA</name>
<keyword evidence="8" id="KW-0012">Acyltransferase</keyword>
<reference evidence="15 16" key="1">
    <citation type="journal article" date="2018" name="Genome Biol. Evol.">
        <title>Multiple Roots of Fruiting Body Formation in Amoebozoa.</title>
        <authorList>
            <person name="Hillmann F."/>
            <person name="Forbes G."/>
            <person name="Novohradska S."/>
            <person name="Ferling I."/>
            <person name="Riege K."/>
            <person name="Groth M."/>
            <person name="Westermann M."/>
            <person name="Marz M."/>
            <person name="Spaller T."/>
            <person name="Winckler T."/>
            <person name="Schaap P."/>
            <person name="Glockner G."/>
        </authorList>
    </citation>
    <scope>NUCLEOTIDE SEQUENCE [LARGE SCALE GENOMIC DNA]</scope>
    <source>
        <strain evidence="15 16">Jena</strain>
    </source>
</reference>
<dbReference type="GO" id="GO:0003870">
    <property type="term" value="F:5-aminolevulinate synthase activity"/>
    <property type="evidence" value="ECO:0007669"/>
    <property type="project" value="UniProtKB-EC"/>
</dbReference>
<dbReference type="EC" id="2.3.1.37" evidence="4"/>
<dbReference type="InterPro" id="IPR015421">
    <property type="entry name" value="PyrdxlP-dep_Trfase_major"/>
</dbReference>
<dbReference type="InParanoid" id="A0A2P6NXG2"/>
<dbReference type="InterPro" id="IPR050087">
    <property type="entry name" value="AON_synthase_class-II"/>
</dbReference>
<gene>
    <name evidence="15" type="ORF">PROFUN_03040</name>
</gene>
<evidence type="ECO:0000256" key="4">
    <source>
        <dbReference type="ARBA" id="ARBA00013257"/>
    </source>
</evidence>
<evidence type="ECO:0000313" key="15">
    <source>
        <dbReference type="EMBL" id="PRP88629.1"/>
    </source>
</evidence>
<evidence type="ECO:0000256" key="2">
    <source>
        <dbReference type="ARBA" id="ARBA00005029"/>
    </source>
</evidence>
<dbReference type="Gene3D" id="3.40.640.10">
    <property type="entry name" value="Type I PLP-dependent aspartate aminotransferase-like (Major domain)"/>
    <property type="match status" value="1"/>
</dbReference>
<dbReference type="CDD" id="cd06454">
    <property type="entry name" value="KBL_like"/>
    <property type="match status" value="1"/>
</dbReference>
<evidence type="ECO:0000259" key="14">
    <source>
        <dbReference type="Pfam" id="PF00155"/>
    </source>
</evidence>
<dbReference type="Gene3D" id="3.90.1150.10">
    <property type="entry name" value="Aspartate Aminotransferase, domain 1"/>
    <property type="match status" value="1"/>
</dbReference>
<dbReference type="FunCoup" id="A0A2P6NXG2">
    <property type="interactions" value="245"/>
</dbReference>
<dbReference type="InterPro" id="IPR010961">
    <property type="entry name" value="4pyrrol_synth_NH2levulA_synth"/>
</dbReference>
<dbReference type="UniPathway" id="UPA00251">
    <property type="reaction ID" value="UER00375"/>
</dbReference>
<dbReference type="AlphaFoldDB" id="A0A2P6NXG2"/>
<feature type="domain" description="Aminotransferase class I/classII large" evidence="14">
    <location>
        <begin position="190"/>
        <end position="535"/>
    </location>
</feature>
<protein>
    <recommendedName>
        <fullName evidence="4">5-aminolevulinate synthase</fullName>
        <ecNumber evidence="4">2.3.1.37</ecNumber>
    </recommendedName>
    <alternativeName>
        <fullName evidence="9">5-aminolevulinic acid synthase</fullName>
    </alternativeName>
    <alternativeName>
        <fullName evidence="10">Delta-ALA synthase</fullName>
    </alternativeName>
    <alternativeName>
        <fullName evidence="11">Delta-aminolevulinate synthase</fullName>
    </alternativeName>
</protein>
<dbReference type="PROSITE" id="PS00599">
    <property type="entry name" value="AA_TRANSFER_CLASS_2"/>
    <property type="match status" value="1"/>
</dbReference>
<dbReference type="SUPFAM" id="SSF53383">
    <property type="entry name" value="PLP-dependent transferases"/>
    <property type="match status" value="1"/>
</dbReference>
<dbReference type="NCBIfam" id="TIGR01821">
    <property type="entry name" value="5aminolev_synth"/>
    <property type="match status" value="1"/>
</dbReference>
<keyword evidence="6 13" id="KW-0663">Pyridoxal phosphate</keyword>
<dbReference type="InterPro" id="IPR004839">
    <property type="entry name" value="Aminotransferase_I/II_large"/>
</dbReference>
<evidence type="ECO:0000256" key="1">
    <source>
        <dbReference type="ARBA" id="ARBA00001933"/>
    </source>
</evidence>
<evidence type="ECO:0000313" key="16">
    <source>
        <dbReference type="Proteomes" id="UP000241769"/>
    </source>
</evidence>
<evidence type="ECO:0000256" key="6">
    <source>
        <dbReference type="ARBA" id="ARBA00022898"/>
    </source>
</evidence>
<dbReference type="PANTHER" id="PTHR13693">
    <property type="entry name" value="CLASS II AMINOTRANSFERASE/8-AMINO-7-OXONONANOATE SYNTHASE"/>
    <property type="match status" value="1"/>
</dbReference>
<dbReference type="GO" id="GO:0005739">
    <property type="term" value="C:mitochondrion"/>
    <property type="evidence" value="ECO:0007669"/>
    <property type="project" value="TreeGrafter"/>
</dbReference>
<keyword evidence="7" id="KW-0350">Heme biosynthesis</keyword>
<evidence type="ECO:0000256" key="10">
    <source>
        <dbReference type="ARBA" id="ARBA00031945"/>
    </source>
</evidence>
<dbReference type="PANTHER" id="PTHR13693:SF102">
    <property type="entry name" value="2-AMINO-3-KETOBUTYRATE COENZYME A LIGASE, MITOCHONDRIAL"/>
    <property type="match status" value="1"/>
</dbReference>
<organism evidence="15 16">
    <name type="scientific">Planoprotostelium fungivorum</name>
    <dbReference type="NCBI Taxonomy" id="1890364"/>
    <lineage>
        <taxon>Eukaryota</taxon>
        <taxon>Amoebozoa</taxon>
        <taxon>Evosea</taxon>
        <taxon>Variosea</taxon>
        <taxon>Cavosteliida</taxon>
        <taxon>Cavosteliaceae</taxon>
        <taxon>Planoprotostelium</taxon>
    </lineage>
</organism>
<evidence type="ECO:0000256" key="9">
    <source>
        <dbReference type="ARBA" id="ARBA00031691"/>
    </source>
</evidence>
<dbReference type="FunFam" id="3.40.640.10:FF:000006">
    <property type="entry name" value="5-aminolevulinate synthase, mitochondrial"/>
    <property type="match status" value="1"/>
</dbReference>
<comment type="caution">
    <text evidence="15">The sequence shown here is derived from an EMBL/GenBank/DDBJ whole genome shotgun (WGS) entry which is preliminary data.</text>
</comment>
<sequence length="548" mass="60629">MSSLQACIRGGADCLKTCQLARMAAARPGATNISLAGMQEKPLRMFADAYQDMCPFLKNGLSKITSKDAENFQVKCPFGKAFTEAEKTRTEQSQLCALNQVSIAKSTHSPLLRVTSDKLKTALPNLTVKEQLTKNFFTDVLERMKVEGNYRKFNHIDRKVGSFPRADNRLDIRPSHITPSQTWNETVQRNITVWCNNDYLGMGQHPVVTSAMKEAIDTFGAGSGGTRNISGTNSLHVLLEREFADLHQKESAILFSSCYTANASMIPTLIKMLPKGTTIFSDAKNHASLIEGIRNSGANKVVFRHNDVAHLEECLKNCDPDVPKIIIFESVYSMDGTISPIEKICDLADKYNAFTILDEVHAVGLYGPRGGGIAEELNLMDRVDIITGTLGKAYGLYGGFITGTAPIIDSIRSFAGGFIFTTSLPPAIVGGALASVRYLKESNEERDRQRFNSAYLKRRLAEEGLPVMESPSHIVPLLVGDSKLCRSMSDLLLEKYSLYAQPINYPTVAKGTERFRLTPTPLHSVEDMEYLIHSLKECWDHFGVPLRL</sequence>
<dbReference type="Pfam" id="PF00155">
    <property type="entry name" value="Aminotran_1_2"/>
    <property type="match status" value="1"/>
</dbReference>
<dbReference type="InterPro" id="IPR001917">
    <property type="entry name" value="Aminotrans_II_pyridoxalP_BS"/>
</dbReference>
<dbReference type="GO" id="GO:0030170">
    <property type="term" value="F:pyridoxal phosphate binding"/>
    <property type="evidence" value="ECO:0007669"/>
    <property type="project" value="InterPro"/>
</dbReference>
<evidence type="ECO:0000256" key="3">
    <source>
        <dbReference type="ARBA" id="ARBA00008392"/>
    </source>
</evidence>
<accession>A0A2P6NXG2</accession>
<dbReference type="OrthoDB" id="10263824at2759"/>
<comment type="catalytic activity">
    <reaction evidence="12">
        <text>succinyl-CoA + glycine + H(+) = 5-aminolevulinate + CO2 + CoA</text>
        <dbReference type="Rhea" id="RHEA:12921"/>
        <dbReference type="ChEBI" id="CHEBI:15378"/>
        <dbReference type="ChEBI" id="CHEBI:16526"/>
        <dbReference type="ChEBI" id="CHEBI:57287"/>
        <dbReference type="ChEBI" id="CHEBI:57292"/>
        <dbReference type="ChEBI" id="CHEBI:57305"/>
        <dbReference type="ChEBI" id="CHEBI:356416"/>
        <dbReference type="EC" id="2.3.1.37"/>
    </reaction>
</comment>
<keyword evidence="16" id="KW-1185">Reference proteome</keyword>
<dbReference type="InterPro" id="IPR015424">
    <property type="entry name" value="PyrdxlP-dep_Trfase"/>
</dbReference>
<evidence type="ECO:0000256" key="7">
    <source>
        <dbReference type="ARBA" id="ARBA00023133"/>
    </source>
</evidence>
<dbReference type="InterPro" id="IPR015422">
    <property type="entry name" value="PyrdxlP-dep_Trfase_small"/>
</dbReference>
<dbReference type="Proteomes" id="UP000241769">
    <property type="component" value="Unassembled WGS sequence"/>
</dbReference>
<comment type="cofactor">
    <cofactor evidence="1 13">
        <name>pyridoxal 5'-phosphate</name>
        <dbReference type="ChEBI" id="CHEBI:597326"/>
    </cofactor>
</comment>
<dbReference type="STRING" id="1890364.A0A2P6NXG2"/>
<evidence type="ECO:0000256" key="13">
    <source>
        <dbReference type="RuleBase" id="RU003693"/>
    </source>
</evidence>
<proteinExistence type="inferred from homology"/>
<comment type="pathway">
    <text evidence="2">Porphyrin-containing compound metabolism; protoporphyrin-IX biosynthesis; 5-aminolevulinate from glycine: step 1/1.</text>
</comment>
<keyword evidence="5" id="KW-0808">Transferase</keyword>